<name>A0ABR4TNH8_9PROT</name>
<dbReference type="Proteomes" id="UP000027463">
    <property type="component" value="Unassembled WGS sequence"/>
</dbReference>
<dbReference type="EMBL" id="AUNC01000018">
    <property type="protein sequence ID" value="KEO56940.1"/>
    <property type="molecule type" value="Genomic_DNA"/>
</dbReference>
<gene>
    <name evidence="1" type="ORF">SMB34_18225</name>
</gene>
<protein>
    <submittedName>
        <fullName evidence="1">Uncharacterized protein</fullName>
    </submittedName>
</protein>
<reference evidence="1 2" key="1">
    <citation type="submission" date="2013-07" db="EMBL/GenBank/DDBJ databases">
        <title>Thalassospira permensis NBRC 106175 Genome Sequencing.</title>
        <authorList>
            <person name="Lai Q."/>
            <person name="Shao Z."/>
        </authorList>
    </citation>
    <scope>NUCLEOTIDE SEQUENCE [LARGE SCALE GENOMIC DNA]</scope>
    <source>
        <strain evidence="1 2">NBRC 106175</strain>
    </source>
</reference>
<comment type="caution">
    <text evidence="1">The sequence shown here is derived from an EMBL/GenBank/DDBJ whole genome shotgun (WGS) entry which is preliminary data.</text>
</comment>
<accession>A0ABR4TNH8</accession>
<sequence length="37" mass="4458">MKVMMMQQHKDRPIRRQHRRMMTGGWKSHYGGFAPVS</sequence>
<organism evidence="1 2">
    <name type="scientific">Thalassospira permensis NBRC 106175</name>
    <dbReference type="NCBI Taxonomy" id="1353532"/>
    <lineage>
        <taxon>Bacteria</taxon>
        <taxon>Pseudomonadati</taxon>
        <taxon>Pseudomonadota</taxon>
        <taxon>Alphaproteobacteria</taxon>
        <taxon>Rhodospirillales</taxon>
        <taxon>Thalassospiraceae</taxon>
        <taxon>Thalassospira</taxon>
    </lineage>
</organism>
<keyword evidence="2" id="KW-1185">Reference proteome</keyword>
<evidence type="ECO:0000313" key="2">
    <source>
        <dbReference type="Proteomes" id="UP000027463"/>
    </source>
</evidence>
<proteinExistence type="predicted"/>
<evidence type="ECO:0000313" key="1">
    <source>
        <dbReference type="EMBL" id="KEO56940.1"/>
    </source>
</evidence>